<evidence type="ECO:0000259" key="7">
    <source>
        <dbReference type="PROSITE" id="PS51462"/>
    </source>
</evidence>
<dbReference type="RefSeq" id="WP_243333282.1">
    <property type="nucleotide sequence ID" value="NZ_AP027081.1"/>
</dbReference>
<evidence type="ECO:0000256" key="4">
    <source>
        <dbReference type="ARBA" id="ARBA00022801"/>
    </source>
</evidence>
<dbReference type="KEGG" id="msea:METESE_11690"/>
<keyword evidence="6" id="KW-0464">Manganese</keyword>
<reference evidence="8" key="1">
    <citation type="journal article" date="2023" name="Int. J. Syst. Evol. Microbiol.">
        <title>Mesoterricola silvestris gen. nov., sp. nov., Mesoterricola sediminis sp. nov., Geothrix oryzae sp. nov., Geothrix edaphica sp. nov., Geothrix rubra sp. nov., and Geothrix limicola sp. nov., six novel members of Acidobacteriota isolated from soils.</title>
        <authorList>
            <person name="Itoh H."/>
            <person name="Sugisawa Y."/>
            <person name="Mise K."/>
            <person name="Xu Z."/>
            <person name="Kuniyasu M."/>
            <person name="Ushijima N."/>
            <person name="Kawano K."/>
            <person name="Kobayashi E."/>
            <person name="Shiratori Y."/>
            <person name="Masuda Y."/>
            <person name="Senoo K."/>
        </authorList>
    </citation>
    <scope>NUCLEOTIDE SEQUENCE</scope>
    <source>
        <strain evidence="8">W786</strain>
    </source>
</reference>
<keyword evidence="9" id="KW-1185">Reference proteome</keyword>
<dbReference type="CDD" id="cd03426">
    <property type="entry name" value="NUDIX_CoAse_Nudt7"/>
    <property type="match status" value="1"/>
</dbReference>
<dbReference type="Pfam" id="PF00293">
    <property type="entry name" value="NUDIX"/>
    <property type="match status" value="1"/>
</dbReference>
<evidence type="ECO:0000256" key="2">
    <source>
        <dbReference type="ARBA" id="ARBA00001946"/>
    </source>
</evidence>
<accession>A0AA48GN87</accession>
<dbReference type="PROSITE" id="PS51462">
    <property type="entry name" value="NUDIX"/>
    <property type="match status" value="1"/>
</dbReference>
<keyword evidence="5" id="KW-0460">Magnesium</keyword>
<evidence type="ECO:0000313" key="9">
    <source>
        <dbReference type="Proteomes" id="UP001228113"/>
    </source>
</evidence>
<dbReference type="GO" id="GO:0010945">
    <property type="term" value="F:coenzyme A diphosphatase activity"/>
    <property type="evidence" value="ECO:0007669"/>
    <property type="project" value="InterPro"/>
</dbReference>
<dbReference type="PANTHER" id="PTHR12992">
    <property type="entry name" value="NUDIX HYDROLASE"/>
    <property type="match status" value="1"/>
</dbReference>
<dbReference type="EMBL" id="AP027081">
    <property type="protein sequence ID" value="BDU76211.1"/>
    <property type="molecule type" value="Genomic_DNA"/>
</dbReference>
<dbReference type="Gene3D" id="3.90.79.10">
    <property type="entry name" value="Nucleoside Triphosphate Pyrophosphohydrolase"/>
    <property type="match status" value="1"/>
</dbReference>
<dbReference type="InterPro" id="IPR000086">
    <property type="entry name" value="NUDIX_hydrolase_dom"/>
</dbReference>
<dbReference type="PANTHER" id="PTHR12992:SF11">
    <property type="entry name" value="MITOCHONDRIAL COENZYME A DIPHOSPHATASE NUDT8"/>
    <property type="match status" value="1"/>
</dbReference>
<keyword evidence="4" id="KW-0378">Hydrolase</keyword>
<name>A0AA48GN87_9BACT</name>
<protein>
    <submittedName>
        <fullName evidence="8">Coenzyme A pyrophosphatase</fullName>
    </submittedName>
</protein>
<dbReference type="InterPro" id="IPR045121">
    <property type="entry name" value="CoAse"/>
</dbReference>
<organism evidence="8 9">
    <name type="scientific">Mesoterricola sediminis</name>
    <dbReference type="NCBI Taxonomy" id="2927980"/>
    <lineage>
        <taxon>Bacteria</taxon>
        <taxon>Pseudomonadati</taxon>
        <taxon>Acidobacteriota</taxon>
        <taxon>Holophagae</taxon>
        <taxon>Holophagales</taxon>
        <taxon>Holophagaceae</taxon>
        <taxon>Mesoterricola</taxon>
    </lineage>
</organism>
<evidence type="ECO:0000256" key="3">
    <source>
        <dbReference type="ARBA" id="ARBA00022723"/>
    </source>
</evidence>
<feature type="domain" description="Nudix hydrolase" evidence="7">
    <location>
        <begin position="45"/>
        <end position="177"/>
    </location>
</feature>
<dbReference type="GO" id="GO:0046872">
    <property type="term" value="F:metal ion binding"/>
    <property type="evidence" value="ECO:0007669"/>
    <property type="project" value="UniProtKB-KW"/>
</dbReference>
<evidence type="ECO:0000256" key="6">
    <source>
        <dbReference type="ARBA" id="ARBA00023211"/>
    </source>
</evidence>
<dbReference type="AlphaFoldDB" id="A0AA48GN87"/>
<dbReference type="Proteomes" id="UP001228113">
    <property type="component" value="Chromosome"/>
</dbReference>
<sequence>MEPSGSWAPPPAGVAVPWARIEASLRLPQRWPDPFRLAGRVAESPRRAAVAVLLRGTALGAEEVVLVQRGATAPHHPGELAFPGGMCEPWDRDLPATARRELMEELGVSEGLWEMGCFPDGVAKARTRFTPVFLRWEEPAPRFVLSSEIQDVLRLPLAPLLEAPWTLQRLELRGAVVHVPRLELEPVPLWGATALVLKSWLDVLSSVRNPPGADTLDGARAPLPTKADP</sequence>
<evidence type="ECO:0000256" key="5">
    <source>
        <dbReference type="ARBA" id="ARBA00022842"/>
    </source>
</evidence>
<proteinExistence type="predicted"/>
<comment type="cofactor">
    <cofactor evidence="2">
        <name>Mg(2+)</name>
        <dbReference type="ChEBI" id="CHEBI:18420"/>
    </cofactor>
</comment>
<gene>
    <name evidence="8" type="ORF">METESE_11690</name>
</gene>
<comment type="cofactor">
    <cofactor evidence="1">
        <name>Mn(2+)</name>
        <dbReference type="ChEBI" id="CHEBI:29035"/>
    </cofactor>
</comment>
<keyword evidence="3" id="KW-0479">Metal-binding</keyword>
<dbReference type="SUPFAM" id="SSF55811">
    <property type="entry name" value="Nudix"/>
    <property type="match status" value="1"/>
</dbReference>
<evidence type="ECO:0000256" key="1">
    <source>
        <dbReference type="ARBA" id="ARBA00001936"/>
    </source>
</evidence>
<evidence type="ECO:0000313" key="8">
    <source>
        <dbReference type="EMBL" id="BDU76211.1"/>
    </source>
</evidence>
<dbReference type="InterPro" id="IPR015797">
    <property type="entry name" value="NUDIX_hydrolase-like_dom_sf"/>
</dbReference>